<dbReference type="AlphaFoldDB" id="A0A3D8T6F5"/>
<dbReference type="STRING" id="1810919.A0A3D8T6F5"/>
<name>A0A3D8T6F5_9EURO</name>
<dbReference type="PANTHER" id="PTHR35596">
    <property type="entry name" value="DUF2263 DOMAIN-CONTAINING PROTEIN"/>
    <property type="match status" value="1"/>
</dbReference>
<proteinExistence type="predicted"/>
<protein>
    <recommendedName>
        <fullName evidence="2">Microbial-type PARG catalytic domain-containing protein</fullName>
    </recommendedName>
</protein>
<feature type="region of interest" description="Disordered" evidence="1">
    <location>
        <begin position="1"/>
        <end position="21"/>
    </location>
</feature>
<evidence type="ECO:0000259" key="2">
    <source>
        <dbReference type="Pfam" id="PF10021"/>
    </source>
</evidence>
<dbReference type="Proteomes" id="UP000256690">
    <property type="component" value="Unassembled WGS sequence"/>
</dbReference>
<feature type="compositionally biased region" description="Basic and acidic residues" evidence="1">
    <location>
        <begin position="11"/>
        <end position="21"/>
    </location>
</feature>
<dbReference type="SUPFAM" id="SSF52949">
    <property type="entry name" value="Macro domain-like"/>
    <property type="match status" value="1"/>
</dbReference>
<reference evidence="3 4" key="1">
    <citation type="journal article" date="2018" name="IMA Fungus">
        <title>IMA Genome-F 9: Draft genome sequence of Annulohypoxylon stygium, Aspergillus mulundensis, Berkeleyomyces basicola (syn. Thielaviopsis basicola), Ceratocystis smalleyi, two Cercospora beticola strains, Coleophoma cylindrospora, Fusarium fracticaudum, Phialophora cf. hyalina, and Morchella septimelata.</title>
        <authorList>
            <person name="Wingfield B.D."/>
            <person name="Bills G.F."/>
            <person name="Dong Y."/>
            <person name="Huang W."/>
            <person name="Nel W.J."/>
            <person name="Swalarsk-Parry B.S."/>
            <person name="Vaghefi N."/>
            <person name="Wilken P.M."/>
            <person name="An Z."/>
            <person name="de Beer Z.W."/>
            <person name="De Vos L."/>
            <person name="Chen L."/>
            <person name="Duong T.A."/>
            <person name="Gao Y."/>
            <person name="Hammerbacher A."/>
            <person name="Kikkert J.R."/>
            <person name="Li Y."/>
            <person name="Li H."/>
            <person name="Li K."/>
            <person name="Li Q."/>
            <person name="Liu X."/>
            <person name="Ma X."/>
            <person name="Naidoo K."/>
            <person name="Pethybridge S.J."/>
            <person name="Sun J."/>
            <person name="Steenkamp E.T."/>
            <person name="van der Nest M.A."/>
            <person name="van Wyk S."/>
            <person name="Wingfield M.J."/>
            <person name="Xiong C."/>
            <person name="Yue Q."/>
            <person name="Zhang X."/>
        </authorList>
    </citation>
    <scope>NUCLEOTIDE SEQUENCE [LARGE SCALE GENOMIC DNA]</scope>
    <source>
        <strain evidence="3 4">DSM 5745</strain>
    </source>
</reference>
<gene>
    <name evidence="3" type="ORF">DSM5745_01484</name>
</gene>
<dbReference type="RefSeq" id="XP_026609345.1">
    <property type="nucleotide sequence ID" value="XM_026743500.1"/>
</dbReference>
<dbReference type="PANTHER" id="PTHR35596:SF1">
    <property type="entry name" value="MICROBIAL-TYPE PARG CATALYTIC DOMAIN-CONTAINING PROTEIN"/>
    <property type="match status" value="1"/>
</dbReference>
<dbReference type="OrthoDB" id="9985428at2759"/>
<dbReference type="NCBIfam" id="TIGR02452">
    <property type="entry name" value="TIGR02452 family protein"/>
    <property type="match status" value="1"/>
</dbReference>
<feature type="domain" description="Microbial-type PARG catalytic" evidence="2">
    <location>
        <begin position="49"/>
        <end position="145"/>
    </location>
</feature>
<dbReference type="EMBL" id="PVWQ01000001">
    <property type="protein sequence ID" value="RDW94162.1"/>
    <property type="molecule type" value="Genomic_DNA"/>
</dbReference>
<keyword evidence="4" id="KW-1185">Reference proteome</keyword>
<organism evidence="3 4">
    <name type="scientific">Aspergillus mulundensis</name>
    <dbReference type="NCBI Taxonomy" id="1810919"/>
    <lineage>
        <taxon>Eukaryota</taxon>
        <taxon>Fungi</taxon>
        <taxon>Dikarya</taxon>
        <taxon>Ascomycota</taxon>
        <taxon>Pezizomycotina</taxon>
        <taxon>Eurotiomycetes</taxon>
        <taxon>Eurotiomycetidae</taxon>
        <taxon>Eurotiales</taxon>
        <taxon>Aspergillaceae</taxon>
        <taxon>Aspergillus</taxon>
        <taxon>Aspergillus subgen. Nidulantes</taxon>
    </lineage>
</organism>
<evidence type="ECO:0000313" key="3">
    <source>
        <dbReference type="EMBL" id="RDW94162.1"/>
    </source>
</evidence>
<dbReference type="InterPro" id="IPR019261">
    <property type="entry name" value="PARG_cat_microbial"/>
</dbReference>
<dbReference type="Pfam" id="PF10021">
    <property type="entry name" value="PARG_cat_microb"/>
    <property type="match status" value="1"/>
</dbReference>
<comment type="caution">
    <text evidence="3">The sequence shown here is derived from an EMBL/GenBank/DDBJ whole genome shotgun (WGS) entry which is preliminary data.</text>
</comment>
<evidence type="ECO:0000313" key="4">
    <source>
        <dbReference type="Proteomes" id="UP000256690"/>
    </source>
</evidence>
<dbReference type="InterPro" id="IPR012664">
    <property type="entry name" value="CHP02452"/>
</dbReference>
<dbReference type="InterPro" id="IPR043472">
    <property type="entry name" value="Macro_dom-like"/>
</dbReference>
<dbReference type="GeneID" id="38111854"/>
<sequence length="281" mass="31565">MSRAPQPLSTDKAKEKRRQVVKEVEKQIPEVVKLRPEAPADGYLCLPDNYPPLRPQLARVKVIDGDAYEAAIELTKEAIKAGDNKPVCVLNNANAGIPGGGYRHGSLAQEEDLCYRSTLIATLKKELYPVKDHQAIYSPTVVIFRTRGNKDYNCEYPLMDFSKPQDFPVVSVVSVAAIYHPQVDNKANPPTWAKQSDRDLMYEKMRITLRICVHNGHRSIVLGALGAGAYGNPNQAVAIAFREVLQEPEFRARFDNIVFAVMQDRRKCYDVFHKELDGVQV</sequence>
<dbReference type="Gene3D" id="3.40.220.10">
    <property type="entry name" value="Leucine Aminopeptidase, subunit E, domain 1"/>
    <property type="match status" value="1"/>
</dbReference>
<evidence type="ECO:0000256" key="1">
    <source>
        <dbReference type="SAM" id="MobiDB-lite"/>
    </source>
</evidence>
<accession>A0A3D8T6F5</accession>